<keyword evidence="1" id="KW-1133">Transmembrane helix</keyword>
<dbReference type="EMBL" id="UGNP01000001">
    <property type="protein sequence ID" value="STX10398.1"/>
    <property type="molecule type" value="Genomic_DNA"/>
</dbReference>
<evidence type="ECO:0000313" key="2">
    <source>
        <dbReference type="EMBL" id="STX10398.1"/>
    </source>
</evidence>
<dbReference type="EMBL" id="SNZG01000056">
    <property type="protein sequence ID" value="TDR33302.1"/>
    <property type="molecule type" value="Genomic_DNA"/>
</dbReference>
<dbReference type="Pfam" id="PF06942">
    <property type="entry name" value="GlpM"/>
    <property type="match status" value="1"/>
</dbReference>
<sequence>MLLAAVLSNSKYLFLSGVITLLPILTLLNLRLQVENMSEEAFHETQRNGMIGAIGMVILIVGIYLLSGYYKPATAVLMGLCIYVIYMFGSKLIVA</sequence>
<dbReference type="Proteomes" id="UP000254330">
    <property type="component" value="Unassembled WGS sequence"/>
</dbReference>
<dbReference type="AlphaFoldDB" id="A0A8B4QCQ0"/>
<evidence type="ECO:0000313" key="5">
    <source>
        <dbReference type="Proteomes" id="UP000294641"/>
    </source>
</evidence>
<protein>
    <submittedName>
        <fullName evidence="3">GlpM protein</fullName>
    </submittedName>
    <submittedName>
        <fullName evidence="2">Uncharacterized membrane protein required for alginate biosynthesis</fullName>
    </submittedName>
</protein>
<gene>
    <name evidence="3" type="ORF">DFR61_15612</name>
    <name evidence="2" type="ORF">NCTC10597_02121</name>
</gene>
<dbReference type="InterPro" id="IPR009707">
    <property type="entry name" value="GlpM/YdgC"/>
</dbReference>
<evidence type="ECO:0000256" key="1">
    <source>
        <dbReference type="SAM" id="Phobius"/>
    </source>
</evidence>
<proteinExistence type="predicted"/>
<keyword evidence="5" id="KW-1185">Reference proteome</keyword>
<keyword evidence="1" id="KW-0472">Membrane</keyword>
<feature type="transmembrane region" description="Helical" evidence="1">
    <location>
        <begin position="12"/>
        <end position="30"/>
    </location>
</feature>
<reference evidence="2 4" key="1">
    <citation type="submission" date="2018-06" db="EMBL/GenBank/DDBJ databases">
        <authorList>
            <consortium name="Pathogen Informatics"/>
            <person name="Doyle S."/>
        </authorList>
    </citation>
    <scope>NUCLEOTIDE SEQUENCE [LARGE SCALE GENOMIC DNA]</scope>
    <source>
        <strain evidence="2 4">NCTC10597</strain>
    </source>
</reference>
<organism evidence="2 4">
    <name type="scientific">Kurthia zopfii</name>
    <dbReference type="NCBI Taxonomy" id="1650"/>
    <lineage>
        <taxon>Bacteria</taxon>
        <taxon>Bacillati</taxon>
        <taxon>Bacillota</taxon>
        <taxon>Bacilli</taxon>
        <taxon>Bacillales</taxon>
        <taxon>Caryophanaceae</taxon>
        <taxon>Kurthia</taxon>
    </lineage>
</organism>
<accession>A0A8B4QCQ0</accession>
<reference evidence="3 5" key="2">
    <citation type="submission" date="2019-03" db="EMBL/GenBank/DDBJ databases">
        <title>Genomic Encyclopedia of Type Strains, Phase IV (KMG-IV): sequencing the most valuable type-strain genomes for metagenomic binning, comparative biology and taxonomic classification.</title>
        <authorList>
            <person name="Goeker M."/>
        </authorList>
    </citation>
    <scope>NUCLEOTIDE SEQUENCE [LARGE SCALE GENOMIC DNA]</scope>
    <source>
        <strain evidence="3 5">DSM 20580</strain>
    </source>
</reference>
<feature type="transmembrane region" description="Helical" evidence="1">
    <location>
        <begin position="51"/>
        <end position="70"/>
    </location>
</feature>
<comment type="caution">
    <text evidence="2">The sequence shown here is derived from an EMBL/GenBank/DDBJ whole genome shotgun (WGS) entry which is preliminary data.</text>
</comment>
<evidence type="ECO:0000313" key="3">
    <source>
        <dbReference type="EMBL" id="TDR33302.1"/>
    </source>
</evidence>
<dbReference type="Proteomes" id="UP000294641">
    <property type="component" value="Unassembled WGS sequence"/>
</dbReference>
<keyword evidence="1" id="KW-0812">Transmembrane</keyword>
<feature type="transmembrane region" description="Helical" evidence="1">
    <location>
        <begin position="76"/>
        <end position="94"/>
    </location>
</feature>
<name>A0A8B4QCQ0_9BACL</name>
<evidence type="ECO:0000313" key="4">
    <source>
        <dbReference type="Proteomes" id="UP000254330"/>
    </source>
</evidence>